<organism evidence="7 8">
    <name type="scientific">Vanrija albida</name>
    <dbReference type="NCBI Taxonomy" id="181172"/>
    <lineage>
        <taxon>Eukaryota</taxon>
        <taxon>Fungi</taxon>
        <taxon>Dikarya</taxon>
        <taxon>Basidiomycota</taxon>
        <taxon>Agaricomycotina</taxon>
        <taxon>Tremellomycetes</taxon>
        <taxon>Trichosporonales</taxon>
        <taxon>Trichosporonaceae</taxon>
        <taxon>Vanrija</taxon>
    </lineage>
</organism>
<gene>
    <name evidence="7" type="primary">JIP5</name>
    <name evidence="7" type="ORF">Q8F55_006571</name>
</gene>
<dbReference type="Pfam" id="PF24796">
    <property type="entry name" value="WDR55"/>
    <property type="match status" value="1"/>
</dbReference>
<dbReference type="Proteomes" id="UP001565368">
    <property type="component" value="Unassembled WGS sequence"/>
</dbReference>
<keyword evidence="3" id="KW-0677">Repeat</keyword>
<dbReference type="InterPro" id="IPR015943">
    <property type="entry name" value="WD40/YVTN_repeat-like_dom_sf"/>
</dbReference>
<dbReference type="Gene3D" id="2.130.10.10">
    <property type="entry name" value="YVTN repeat-like/Quinoprotein amine dehydrogenase"/>
    <property type="match status" value="2"/>
</dbReference>
<protein>
    <recommendedName>
        <fullName evidence="5">WD repeat-containing protein</fullName>
    </recommendedName>
</protein>
<evidence type="ECO:0000256" key="5">
    <source>
        <dbReference type="PIRNR" id="PIRNR038169"/>
    </source>
</evidence>
<dbReference type="SUPFAM" id="SSF50978">
    <property type="entry name" value="WD40 repeat-like"/>
    <property type="match status" value="1"/>
</dbReference>
<sequence>MPDITLKNQPFDLAFHPSEPVLYSSLLTGEVKAWRYDDATGETERAWTVRPTKKTARALGVEGDGKSLWVGGKSGILCRLDAAVGTVLFEKEAAHDSPVNRVICVNEQLVASGDDEGVIKFWDSRKPGDAIRTYTQHYDYISGFSYFEDKRQLVATSGDGHLSAIDIRSSKAEPLTVSEDQEDELLSIAPIKGGSKVVVGTGLGILTVWNRKLGWGDCVDRIPGHPASVDAIVALTDDCIATGSEDGLVRVMQIQPNKFLGVIATHDEYPIERLALDRAGKWLGSVSHDQCIKLTDVEDLFVDSDDEDAAMEDSDDSDDDEMGAVVADDAEDDEEEAEGAEEDDKDDSDVEMEEDEAPKGKLSKRGQGIRAAKHAKAEEDEGGFFDDL</sequence>
<evidence type="ECO:0000313" key="8">
    <source>
        <dbReference type="Proteomes" id="UP001565368"/>
    </source>
</evidence>
<comment type="caution">
    <text evidence="7">The sequence shown here is derived from an EMBL/GenBank/DDBJ whole genome shotgun (WGS) entry which is preliminary data.</text>
</comment>
<reference evidence="7 8" key="1">
    <citation type="submission" date="2023-08" db="EMBL/GenBank/DDBJ databases">
        <title>Annotated Genome Sequence of Vanrija albida AlHP1.</title>
        <authorList>
            <person name="Herzog R."/>
        </authorList>
    </citation>
    <scope>NUCLEOTIDE SEQUENCE [LARGE SCALE GENOMIC DNA]</scope>
    <source>
        <strain evidence="7 8">AlHP1</strain>
    </source>
</reference>
<comment type="similarity">
    <text evidence="1 5">Belongs to the WD repeat WDR55 family.</text>
</comment>
<dbReference type="PIRSF" id="PIRSF038169">
    <property type="entry name" value="WD_repeat_p55"/>
    <property type="match status" value="1"/>
</dbReference>
<evidence type="ECO:0000256" key="1">
    <source>
        <dbReference type="ARBA" id="ARBA00007625"/>
    </source>
</evidence>
<keyword evidence="2 5" id="KW-0853">WD repeat</keyword>
<dbReference type="InterPro" id="IPR017422">
    <property type="entry name" value="WDR55"/>
</dbReference>
<accession>A0ABR3PXH9</accession>
<evidence type="ECO:0000313" key="7">
    <source>
        <dbReference type="EMBL" id="KAL1407157.1"/>
    </source>
</evidence>
<feature type="compositionally biased region" description="Acidic residues" evidence="6">
    <location>
        <begin position="308"/>
        <end position="356"/>
    </location>
</feature>
<evidence type="ECO:0000256" key="6">
    <source>
        <dbReference type="SAM" id="MobiDB-lite"/>
    </source>
</evidence>
<keyword evidence="4 5" id="KW-0539">Nucleus</keyword>
<dbReference type="RefSeq" id="XP_069207101.1">
    <property type="nucleotide sequence ID" value="XM_069355030.1"/>
</dbReference>
<dbReference type="PANTHER" id="PTHR44019:SF20">
    <property type="entry name" value="WD REPEAT-CONTAINING PROTEIN 55"/>
    <property type="match status" value="1"/>
</dbReference>
<dbReference type="InterPro" id="IPR001680">
    <property type="entry name" value="WD40_rpt"/>
</dbReference>
<dbReference type="InterPro" id="IPR036322">
    <property type="entry name" value="WD40_repeat_dom_sf"/>
</dbReference>
<proteinExistence type="inferred from homology"/>
<name>A0ABR3PXH9_9TREE</name>
<dbReference type="EMBL" id="JBBXJM010000005">
    <property type="protein sequence ID" value="KAL1407157.1"/>
    <property type="molecule type" value="Genomic_DNA"/>
</dbReference>
<evidence type="ECO:0000256" key="3">
    <source>
        <dbReference type="ARBA" id="ARBA00022737"/>
    </source>
</evidence>
<dbReference type="GeneID" id="95987614"/>
<dbReference type="PANTHER" id="PTHR44019">
    <property type="entry name" value="WD REPEAT-CONTAINING PROTEIN 55"/>
    <property type="match status" value="1"/>
</dbReference>
<keyword evidence="8" id="KW-1185">Reference proteome</keyword>
<feature type="compositionally biased region" description="Acidic residues" evidence="6">
    <location>
        <begin position="378"/>
        <end position="388"/>
    </location>
</feature>
<evidence type="ECO:0000256" key="2">
    <source>
        <dbReference type="ARBA" id="ARBA00022574"/>
    </source>
</evidence>
<evidence type="ECO:0000256" key="4">
    <source>
        <dbReference type="ARBA" id="ARBA00023242"/>
    </source>
</evidence>
<dbReference type="SMART" id="SM00320">
    <property type="entry name" value="WD40"/>
    <property type="match status" value="5"/>
</dbReference>
<comment type="subcellular location">
    <subcellularLocation>
        <location evidence="5">Nucleus</location>
        <location evidence="5">Nucleolus</location>
    </subcellularLocation>
</comment>
<feature type="region of interest" description="Disordered" evidence="6">
    <location>
        <begin position="308"/>
        <end position="388"/>
    </location>
</feature>
<dbReference type="InterPro" id="IPR050505">
    <property type="entry name" value="WDR55/POC1"/>
</dbReference>